<dbReference type="SUPFAM" id="SSF53474">
    <property type="entry name" value="alpha/beta-Hydrolases"/>
    <property type="match status" value="1"/>
</dbReference>
<gene>
    <name evidence="3" type="ORF">SLITO_v1c02120</name>
</gene>
<accession>A0A0K1W129</accession>
<dbReference type="EMBL" id="CP012357">
    <property type="protein sequence ID" value="AKX33873.1"/>
    <property type="molecule type" value="Genomic_DNA"/>
</dbReference>
<keyword evidence="1" id="KW-1133">Transmembrane helix</keyword>
<organism evidence="3 4">
    <name type="scientific">Spiroplasma litorale</name>
    <dbReference type="NCBI Taxonomy" id="216942"/>
    <lineage>
        <taxon>Bacteria</taxon>
        <taxon>Bacillati</taxon>
        <taxon>Mycoplasmatota</taxon>
        <taxon>Mollicutes</taxon>
        <taxon>Entomoplasmatales</taxon>
        <taxon>Spiroplasmataceae</taxon>
        <taxon>Spiroplasma</taxon>
    </lineage>
</organism>
<dbReference type="Proteomes" id="UP000067476">
    <property type="component" value="Chromosome"/>
</dbReference>
<dbReference type="RefSeq" id="WP_075057970.1">
    <property type="nucleotide sequence ID" value="NZ_CP012357.1"/>
</dbReference>
<dbReference type="AlphaFoldDB" id="A0A0K1W129"/>
<reference evidence="3 4" key="1">
    <citation type="journal article" date="2015" name="Genome Announc.">
        <title>Complete Genome Sequence of Spiroplasma litorale TN-1T (DSM 21781), a Bacterium Isolated from a Green-Eyed Horsefly (Tabanus nigrovittatus).</title>
        <authorList>
            <person name="Lo W.S."/>
            <person name="Lai Y.C."/>
            <person name="Lien Y.W."/>
            <person name="Wang T.H."/>
            <person name="Kuo C.H."/>
        </authorList>
    </citation>
    <scope>NUCLEOTIDE SEQUENCE [LARGE SCALE GENOMIC DNA]</scope>
    <source>
        <strain evidence="3 4">TN-1</strain>
    </source>
</reference>
<evidence type="ECO:0000313" key="4">
    <source>
        <dbReference type="Proteomes" id="UP000067476"/>
    </source>
</evidence>
<evidence type="ECO:0000313" key="3">
    <source>
        <dbReference type="EMBL" id="AKX33873.1"/>
    </source>
</evidence>
<name>A0A0K1W129_9MOLU</name>
<dbReference type="Pfam" id="PF00561">
    <property type="entry name" value="Abhydrolase_1"/>
    <property type="match status" value="1"/>
</dbReference>
<keyword evidence="1" id="KW-0472">Membrane</keyword>
<proteinExistence type="predicted"/>
<dbReference type="STRING" id="216942.SLITO_v1c02120"/>
<dbReference type="OrthoDB" id="390246at2"/>
<feature type="transmembrane region" description="Helical" evidence="1">
    <location>
        <begin position="6"/>
        <end position="26"/>
    </location>
</feature>
<dbReference type="InterPro" id="IPR029058">
    <property type="entry name" value="AB_hydrolase_fold"/>
</dbReference>
<protein>
    <recommendedName>
        <fullName evidence="2">AB hydrolase-1 domain-containing protein</fullName>
    </recommendedName>
</protein>
<evidence type="ECO:0000256" key="1">
    <source>
        <dbReference type="SAM" id="Phobius"/>
    </source>
</evidence>
<feature type="domain" description="AB hydrolase-1" evidence="2">
    <location>
        <begin position="70"/>
        <end position="170"/>
    </location>
</feature>
<dbReference type="PATRIC" id="fig|216942.3.peg.212"/>
<dbReference type="KEGG" id="sll:SLITO_v1c02120"/>
<keyword evidence="1" id="KW-0812">Transmembrane</keyword>
<dbReference type="Gene3D" id="3.40.50.1820">
    <property type="entry name" value="alpha/beta hydrolase"/>
    <property type="match status" value="1"/>
</dbReference>
<dbReference type="InterPro" id="IPR000073">
    <property type="entry name" value="AB_hydrolase_1"/>
</dbReference>
<sequence>MNKFLIWIIIGIVLFILLLIIIRYLISKKLTKKHKRIVKNELIKKKFFITSDNYELRWLGEILPVSKKILICVHDYGLSRKSFKNFEEYVRKNNSDVSVISYDQRGSGENKFYKNLNMGSHLLDLEEIIVYISTKYSDKEIFLVGEGFGSNLASYFSDNKRIKKIIFVSMHLNQIIHKSFKVIFKILMASLISTNIQIKQKIYIEDCVSKIDDNNIIDIDFVSHKKMKNLLQIRKINSKIKKNIVKNVKKYVFLLPGIDIFVKKNTFINIFNDEKLKDLKIDKLSSKKHYVFYEKNNIEIFKTIINNI</sequence>
<evidence type="ECO:0000259" key="2">
    <source>
        <dbReference type="Pfam" id="PF00561"/>
    </source>
</evidence>
<keyword evidence="4" id="KW-1185">Reference proteome</keyword>